<evidence type="ECO:0000313" key="2">
    <source>
        <dbReference type="EMBL" id="QNE07712.1"/>
    </source>
</evidence>
<organism evidence="2 3">
    <name type="scientific">Croceicoccus marinus</name>
    <dbReference type="NCBI Taxonomy" id="450378"/>
    <lineage>
        <taxon>Bacteria</taxon>
        <taxon>Pseudomonadati</taxon>
        <taxon>Pseudomonadota</taxon>
        <taxon>Alphaproteobacteria</taxon>
        <taxon>Sphingomonadales</taxon>
        <taxon>Erythrobacteraceae</taxon>
        <taxon>Croceicoccus</taxon>
    </lineage>
</organism>
<accession>A0A7G6W147</accession>
<feature type="region of interest" description="Disordered" evidence="1">
    <location>
        <begin position="1"/>
        <end position="73"/>
    </location>
</feature>
<dbReference type="Proteomes" id="UP000515297">
    <property type="component" value="Plasmid plas2"/>
</dbReference>
<dbReference type="RefSeq" id="WP_185886150.1">
    <property type="nucleotide sequence ID" value="NZ_CP060054.1"/>
</dbReference>
<keyword evidence="2" id="KW-0614">Plasmid</keyword>
<dbReference type="AlphaFoldDB" id="A0A7G6W147"/>
<sequence length="274" mass="30774">MGLDDRDYMRERYRERQGLNKSPSRWSFNKAERAQAAANARKAKPKPSKETVWNDKKARREASKHDDTPLGSASWIGRNGGFDEYDRVAAAYSKRRRRRRTASRTSPGRSFNLPPVLIPVLCLASACVPIFADMRRGGWLPDLEPALPFPESGSVAVASDFPMKLVRSRLSVVTSDANAVVQMFDPENGRHAVSVFVAANSAVDVPAPIGLWRMRLIEGRKWHGPTKFFGPNTQFETVTELMEFTPSYSHTIDLNRRVDGNLKTRMMLTGPDPL</sequence>
<name>A0A7G6W147_9SPHN</name>
<gene>
    <name evidence="2" type="ORF">H4O24_20010</name>
</gene>
<feature type="compositionally biased region" description="Basic and acidic residues" evidence="1">
    <location>
        <begin position="1"/>
        <end position="18"/>
    </location>
</feature>
<dbReference type="EMBL" id="CP060054">
    <property type="protein sequence ID" value="QNE07712.1"/>
    <property type="molecule type" value="Genomic_DNA"/>
</dbReference>
<feature type="compositionally biased region" description="Basic and acidic residues" evidence="1">
    <location>
        <begin position="47"/>
        <end position="68"/>
    </location>
</feature>
<protein>
    <submittedName>
        <fullName evidence="2">Uncharacterized protein</fullName>
    </submittedName>
</protein>
<reference evidence="2 3" key="1">
    <citation type="submission" date="2020-08" db="EMBL/GenBank/DDBJ databases">
        <authorList>
            <person name="Liu G."/>
            <person name="Sun C."/>
        </authorList>
    </citation>
    <scope>NUCLEOTIDE SEQUENCE [LARGE SCALE GENOMIC DNA]</scope>
    <source>
        <strain evidence="2 3">OT19</strain>
        <plasmid evidence="2 3">plas2</plasmid>
    </source>
</reference>
<evidence type="ECO:0000313" key="3">
    <source>
        <dbReference type="Proteomes" id="UP000515297"/>
    </source>
</evidence>
<geneLocation type="plasmid" evidence="2 3">
    <name>plas2</name>
</geneLocation>
<evidence type="ECO:0000256" key="1">
    <source>
        <dbReference type="SAM" id="MobiDB-lite"/>
    </source>
</evidence>
<proteinExistence type="predicted"/>